<accession>A0A830GIF2</accession>
<protein>
    <submittedName>
        <fullName evidence="1">Uncharacterized protein</fullName>
    </submittedName>
</protein>
<dbReference type="EMBL" id="BMOU01000002">
    <property type="protein sequence ID" value="GGN91313.1"/>
    <property type="molecule type" value="Genomic_DNA"/>
</dbReference>
<evidence type="ECO:0000313" key="2">
    <source>
        <dbReference type="Proteomes" id="UP000605784"/>
    </source>
</evidence>
<evidence type="ECO:0000313" key="1">
    <source>
        <dbReference type="EMBL" id="GGN91313.1"/>
    </source>
</evidence>
<dbReference type="Proteomes" id="UP000605784">
    <property type="component" value="Unassembled WGS sequence"/>
</dbReference>
<reference evidence="1" key="2">
    <citation type="submission" date="2020-09" db="EMBL/GenBank/DDBJ databases">
        <authorList>
            <person name="Sun Q."/>
            <person name="Ohkuma M."/>
        </authorList>
    </citation>
    <scope>NUCLEOTIDE SEQUENCE</scope>
    <source>
        <strain evidence="1">JCM 17820</strain>
    </source>
</reference>
<name>A0A830GIF2_9EURY</name>
<keyword evidence="2" id="KW-1185">Reference proteome</keyword>
<gene>
    <name evidence="1" type="ORF">GCM10009030_14070</name>
</gene>
<sequence>MADAELAELGDKQVRYLDHTWTLTGGADVRNDGELLAVEAEQADDVRHQRAILFFGLEGSSASLNPGNLGHHFDRLERTAEGYRLVVKTDRRTYRYVLERLEYE</sequence>
<proteinExistence type="predicted"/>
<reference evidence="1" key="1">
    <citation type="journal article" date="2014" name="Int. J. Syst. Evol. Microbiol.">
        <title>Complete genome sequence of Corynebacterium casei LMG S-19264T (=DSM 44701T), isolated from a smear-ripened cheese.</title>
        <authorList>
            <consortium name="US DOE Joint Genome Institute (JGI-PGF)"/>
            <person name="Walter F."/>
            <person name="Albersmeier A."/>
            <person name="Kalinowski J."/>
            <person name="Ruckert C."/>
        </authorList>
    </citation>
    <scope>NUCLEOTIDE SEQUENCE</scope>
    <source>
        <strain evidence="1">JCM 17820</strain>
    </source>
</reference>
<dbReference type="AlphaFoldDB" id="A0A830GIF2"/>
<organism evidence="1 2">
    <name type="scientific">Haloarcula pellucida</name>
    <dbReference type="NCBI Taxonomy" id="1427151"/>
    <lineage>
        <taxon>Archaea</taxon>
        <taxon>Methanobacteriati</taxon>
        <taxon>Methanobacteriota</taxon>
        <taxon>Stenosarchaea group</taxon>
        <taxon>Halobacteria</taxon>
        <taxon>Halobacteriales</taxon>
        <taxon>Haloarculaceae</taxon>
        <taxon>Haloarcula</taxon>
    </lineage>
</organism>
<comment type="caution">
    <text evidence="1">The sequence shown here is derived from an EMBL/GenBank/DDBJ whole genome shotgun (WGS) entry which is preliminary data.</text>
</comment>
<dbReference type="RefSeq" id="WP_188995887.1">
    <property type="nucleotide sequence ID" value="NZ_BMOU01000002.1"/>
</dbReference>